<name>A0A1C3U5I7_9HYPH</name>
<keyword evidence="3" id="KW-1185">Reference proteome</keyword>
<accession>A0A1C3U5I7</accession>
<dbReference type="EMBL" id="FMAC01000001">
    <property type="protein sequence ID" value="SCB10732.1"/>
    <property type="molecule type" value="Genomic_DNA"/>
</dbReference>
<keyword evidence="1" id="KW-0472">Membrane</keyword>
<feature type="transmembrane region" description="Helical" evidence="1">
    <location>
        <begin position="21"/>
        <end position="39"/>
    </location>
</feature>
<evidence type="ECO:0000313" key="3">
    <source>
        <dbReference type="Proteomes" id="UP000186228"/>
    </source>
</evidence>
<feature type="transmembrane region" description="Helical" evidence="1">
    <location>
        <begin position="45"/>
        <end position="62"/>
    </location>
</feature>
<dbReference type="AlphaFoldDB" id="A0A1C3U5I7"/>
<evidence type="ECO:0000256" key="1">
    <source>
        <dbReference type="SAM" id="Phobius"/>
    </source>
</evidence>
<evidence type="ECO:0000313" key="2">
    <source>
        <dbReference type="EMBL" id="SCB10732.1"/>
    </source>
</evidence>
<organism evidence="2 3">
    <name type="scientific">Rhizobium hainanense</name>
    <dbReference type="NCBI Taxonomy" id="52131"/>
    <lineage>
        <taxon>Bacteria</taxon>
        <taxon>Pseudomonadati</taxon>
        <taxon>Pseudomonadota</taxon>
        <taxon>Alphaproteobacteria</taxon>
        <taxon>Hyphomicrobiales</taxon>
        <taxon>Rhizobiaceae</taxon>
        <taxon>Rhizobium/Agrobacterium group</taxon>
        <taxon>Rhizobium</taxon>
    </lineage>
</organism>
<proteinExistence type="predicted"/>
<protein>
    <submittedName>
        <fullName evidence="2">Uncharacterized protein</fullName>
    </submittedName>
</protein>
<keyword evidence="1" id="KW-0812">Transmembrane</keyword>
<keyword evidence="1" id="KW-1133">Transmembrane helix</keyword>
<sequence>MTVLRIALSELIGMFIDDGSLATLCLILILIIAGAVEFLAMPPLAGGLLLLVGCLAILLYSVRRAVKR</sequence>
<gene>
    <name evidence="2" type="ORF">GA0061100_101749</name>
</gene>
<reference evidence="3" key="1">
    <citation type="submission" date="2016-08" db="EMBL/GenBank/DDBJ databases">
        <authorList>
            <person name="Varghese N."/>
            <person name="Submissions Spin"/>
        </authorList>
    </citation>
    <scope>NUCLEOTIDE SEQUENCE [LARGE SCALE GENOMIC DNA]</scope>
    <source>
        <strain evidence="3">CCBAU 57015</strain>
    </source>
</reference>
<dbReference type="Proteomes" id="UP000186228">
    <property type="component" value="Unassembled WGS sequence"/>
</dbReference>
<dbReference type="STRING" id="52131.GA0061100_101749"/>
<dbReference type="RefSeq" id="WP_075851294.1">
    <property type="nucleotide sequence ID" value="NZ_FMAC01000001.1"/>
</dbReference>